<dbReference type="SUPFAM" id="SSF55816">
    <property type="entry name" value="5'-nucleotidase (syn. UDP-sugar hydrolase), C-terminal domain"/>
    <property type="match status" value="1"/>
</dbReference>
<evidence type="ECO:0000313" key="3">
    <source>
        <dbReference type="Proteomes" id="UP000297597"/>
    </source>
</evidence>
<dbReference type="InterPro" id="IPR008334">
    <property type="entry name" value="5'-Nucleotdase_C"/>
</dbReference>
<feature type="domain" description="5'-Nucleotidase C-terminal" evidence="1">
    <location>
        <begin position="6"/>
        <end position="71"/>
    </location>
</feature>
<dbReference type="Proteomes" id="UP000297597">
    <property type="component" value="Unassembled WGS sequence"/>
</dbReference>
<dbReference type="GO" id="GO:0009166">
    <property type="term" value="P:nucleotide catabolic process"/>
    <property type="evidence" value="ECO:0007669"/>
    <property type="project" value="InterPro"/>
</dbReference>
<dbReference type="EMBL" id="QFFZ01000003">
    <property type="protein sequence ID" value="TEB13177.1"/>
    <property type="molecule type" value="Genomic_DNA"/>
</dbReference>
<name>A0A4Y7RY01_9FIRM</name>
<reference evidence="2 3" key="1">
    <citation type="journal article" date="2018" name="Environ. Microbiol.">
        <title>Novel energy conservation strategies and behaviour of Pelotomaculum schinkii driving syntrophic propionate catabolism.</title>
        <authorList>
            <person name="Hidalgo-Ahumada C.A.P."/>
            <person name="Nobu M.K."/>
            <person name="Narihiro T."/>
            <person name="Tamaki H."/>
            <person name="Liu W.T."/>
            <person name="Kamagata Y."/>
            <person name="Stams A.J.M."/>
            <person name="Imachi H."/>
            <person name="Sousa D.Z."/>
        </authorList>
    </citation>
    <scope>NUCLEOTIDE SEQUENCE [LARGE SCALE GENOMIC DNA]</scope>
    <source>
        <strain evidence="2 3">MGP</strain>
    </source>
</reference>
<evidence type="ECO:0000259" key="1">
    <source>
        <dbReference type="Pfam" id="PF02872"/>
    </source>
</evidence>
<comment type="caution">
    <text evidence="2">The sequence shown here is derived from an EMBL/GenBank/DDBJ whole genome shotgun (WGS) entry which is preliminary data.</text>
</comment>
<dbReference type="AlphaFoldDB" id="A0A4Y7RY01"/>
<proteinExistence type="predicted"/>
<organism evidence="2 3">
    <name type="scientific">Pelotomaculum propionicicum</name>
    <dbReference type="NCBI Taxonomy" id="258475"/>
    <lineage>
        <taxon>Bacteria</taxon>
        <taxon>Bacillati</taxon>
        <taxon>Bacillota</taxon>
        <taxon>Clostridia</taxon>
        <taxon>Eubacteriales</taxon>
        <taxon>Desulfotomaculaceae</taxon>
        <taxon>Pelotomaculum</taxon>
    </lineage>
</organism>
<protein>
    <recommendedName>
        <fullName evidence="1">5'-Nucleotidase C-terminal domain-containing protein</fullName>
    </recommendedName>
</protein>
<dbReference type="GO" id="GO:0016787">
    <property type="term" value="F:hydrolase activity"/>
    <property type="evidence" value="ECO:0007669"/>
    <property type="project" value="InterPro"/>
</dbReference>
<keyword evidence="3" id="KW-1185">Reference proteome</keyword>
<sequence>MLEQAVGDGGKGIQAAGLTFAYNPGAPAGSRSESISKTDGTPVDMRDTVKTYRVAAINFVAAGGDGFDVCKTVVFSDTHILLRML</sequence>
<evidence type="ECO:0000313" key="2">
    <source>
        <dbReference type="EMBL" id="TEB13177.1"/>
    </source>
</evidence>
<dbReference type="Gene3D" id="3.90.780.10">
    <property type="entry name" value="5'-Nucleotidase, C-terminal domain"/>
    <property type="match status" value="1"/>
</dbReference>
<gene>
    <name evidence="2" type="ORF">Pmgp_00473</name>
</gene>
<dbReference type="Pfam" id="PF02872">
    <property type="entry name" value="5_nucleotid_C"/>
    <property type="match status" value="1"/>
</dbReference>
<dbReference type="InterPro" id="IPR036907">
    <property type="entry name" value="5'-Nucleotdase_C_sf"/>
</dbReference>
<accession>A0A4Y7RY01</accession>